<evidence type="ECO:0000256" key="2">
    <source>
        <dbReference type="ARBA" id="ARBA00004186"/>
    </source>
</evidence>
<dbReference type="GO" id="GO:0005874">
    <property type="term" value="C:microtubule"/>
    <property type="evidence" value="ECO:0007669"/>
    <property type="project" value="UniProtKB-KW"/>
</dbReference>
<keyword evidence="14" id="KW-0539">Nucleus</keyword>
<evidence type="ECO:0000256" key="1">
    <source>
        <dbReference type="ARBA" id="ARBA00004123"/>
    </source>
</evidence>
<evidence type="ECO:0000256" key="10">
    <source>
        <dbReference type="ARBA" id="ARBA00022776"/>
    </source>
</evidence>
<dbReference type="PANTHER" id="PTHR28036:SF1">
    <property type="entry name" value="DASH COMPLEX SUBUNIT DAD2"/>
    <property type="match status" value="1"/>
</dbReference>
<evidence type="ECO:0000313" key="20">
    <source>
        <dbReference type="Proteomes" id="UP000323386"/>
    </source>
</evidence>
<keyword evidence="9" id="KW-0493">Microtubule</keyword>
<feature type="region of interest" description="Disordered" evidence="18">
    <location>
        <begin position="105"/>
        <end position="199"/>
    </location>
</feature>
<evidence type="ECO:0000256" key="17">
    <source>
        <dbReference type="ARBA" id="ARBA00030568"/>
    </source>
</evidence>
<dbReference type="Pfam" id="PF08654">
    <property type="entry name" value="DASH_Dad2"/>
    <property type="match status" value="1"/>
</dbReference>
<dbReference type="GO" id="GO:0051301">
    <property type="term" value="P:cell division"/>
    <property type="evidence" value="ECO:0007669"/>
    <property type="project" value="UniProtKB-KW"/>
</dbReference>
<dbReference type="GO" id="GO:0000278">
    <property type="term" value="P:mitotic cell cycle"/>
    <property type="evidence" value="ECO:0007669"/>
    <property type="project" value="InterPro"/>
</dbReference>
<evidence type="ECO:0000256" key="6">
    <source>
        <dbReference type="ARBA" id="ARBA00022454"/>
    </source>
</evidence>
<evidence type="ECO:0000256" key="8">
    <source>
        <dbReference type="ARBA" id="ARBA00022618"/>
    </source>
</evidence>
<comment type="subcellular location">
    <subcellularLocation>
        <location evidence="3">Chromosome</location>
        <location evidence="3">Centromere</location>
        <location evidence="3">Kinetochore</location>
    </subcellularLocation>
    <subcellularLocation>
        <location evidence="2">Cytoplasm</location>
        <location evidence="2">Cytoskeleton</location>
        <location evidence="2">Spindle</location>
    </subcellularLocation>
    <subcellularLocation>
        <location evidence="1">Nucleus</location>
    </subcellularLocation>
</comment>
<protein>
    <recommendedName>
        <fullName evidence="5">DASH complex subunit DAD2</fullName>
    </recommendedName>
    <alternativeName>
        <fullName evidence="17">Outer kinetochore protein DAD2</fullName>
    </alternativeName>
</protein>
<keyword evidence="13" id="KW-0206">Cytoskeleton</keyword>
<dbReference type="GO" id="GO:0008608">
    <property type="term" value="P:attachment of spindle microtubules to kinetochore"/>
    <property type="evidence" value="ECO:0007669"/>
    <property type="project" value="TreeGrafter"/>
</dbReference>
<dbReference type="PANTHER" id="PTHR28036">
    <property type="entry name" value="DASH COMPLEX SUBUNIT DAD2"/>
    <property type="match status" value="1"/>
</dbReference>
<dbReference type="InterPro" id="IPR013963">
    <property type="entry name" value="DASH_Dad2"/>
</dbReference>
<keyword evidence="10" id="KW-0498">Mitosis</keyword>
<reference evidence="19 20" key="1">
    <citation type="submission" date="2018-03" db="EMBL/GenBank/DDBJ databases">
        <authorList>
            <person name="Guldener U."/>
        </authorList>
    </citation>
    <scope>NUCLEOTIDE SEQUENCE [LARGE SCALE GENOMIC DNA]</scope>
    <source>
        <strain evidence="19 20">DAOM196992</strain>
    </source>
</reference>
<keyword evidence="12" id="KW-0995">Kinetochore</keyword>
<dbReference type="GO" id="GO:0042729">
    <property type="term" value="C:DASH complex"/>
    <property type="evidence" value="ECO:0007669"/>
    <property type="project" value="InterPro"/>
</dbReference>
<dbReference type="GO" id="GO:1990023">
    <property type="term" value="C:mitotic spindle midzone"/>
    <property type="evidence" value="ECO:0007669"/>
    <property type="project" value="TreeGrafter"/>
</dbReference>
<dbReference type="OrthoDB" id="3230169at2759"/>
<feature type="compositionally biased region" description="Gly residues" evidence="18">
    <location>
        <begin position="23"/>
        <end position="33"/>
    </location>
</feature>
<evidence type="ECO:0000256" key="7">
    <source>
        <dbReference type="ARBA" id="ARBA00022490"/>
    </source>
</evidence>
<organism evidence="19 20">
    <name type="scientific">Pseudozyma flocculosa</name>
    <dbReference type="NCBI Taxonomy" id="84751"/>
    <lineage>
        <taxon>Eukaryota</taxon>
        <taxon>Fungi</taxon>
        <taxon>Dikarya</taxon>
        <taxon>Basidiomycota</taxon>
        <taxon>Ustilaginomycotina</taxon>
        <taxon>Ustilaginomycetes</taxon>
        <taxon>Ustilaginales</taxon>
        <taxon>Ustilaginaceae</taxon>
        <taxon>Pseudozyma</taxon>
    </lineage>
</organism>
<dbReference type="EMBL" id="OOIP01000001">
    <property type="protein sequence ID" value="SPO35258.1"/>
    <property type="molecule type" value="Genomic_DNA"/>
</dbReference>
<evidence type="ECO:0000256" key="15">
    <source>
        <dbReference type="ARBA" id="ARBA00023306"/>
    </source>
</evidence>
<evidence type="ECO:0000256" key="13">
    <source>
        <dbReference type="ARBA" id="ARBA00023212"/>
    </source>
</evidence>
<dbReference type="AlphaFoldDB" id="A0A5C3ESM3"/>
<keyword evidence="8" id="KW-0132">Cell division</keyword>
<keyword evidence="16" id="KW-0137">Centromere</keyword>
<keyword evidence="15" id="KW-0131">Cell cycle</keyword>
<accession>A0A5C3ESM3</accession>
<name>A0A5C3ESM3_9BASI</name>
<evidence type="ECO:0000256" key="5">
    <source>
        <dbReference type="ARBA" id="ARBA00020260"/>
    </source>
</evidence>
<comment type="similarity">
    <text evidence="4">Belongs to the DASH complex DAD2 family.</text>
</comment>
<evidence type="ECO:0000256" key="9">
    <source>
        <dbReference type="ARBA" id="ARBA00022701"/>
    </source>
</evidence>
<proteinExistence type="inferred from homology"/>
<gene>
    <name evidence="19" type="ORF">PSFLO_00729</name>
</gene>
<keyword evidence="11" id="KW-0159">Chromosome partition</keyword>
<evidence type="ECO:0000256" key="18">
    <source>
        <dbReference type="SAM" id="MobiDB-lite"/>
    </source>
</evidence>
<dbReference type="Proteomes" id="UP000323386">
    <property type="component" value="Unassembled WGS sequence"/>
</dbReference>
<sequence>MAHRASMLPPQHGRQSLYPGASVMGGPGGGGGASSQAKLQAKQAELEGLRALRDLSARMAREMERLADQTDTLVEGGDAVAGVMSQWEGVFRAIQIARASTSLVSPPLQYHNPGMVLDTGDDDTASNHSDRGGDGRDNDDDDDGGDERGAPPAGKRVLLDTIVRLPIDLDGEGAADQSNDAAELDADQSAAPPQTSSAT</sequence>
<dbReference type="GO" id="GO:0044732">
    <property type="term" value="C:mitotic spindle pole body"/>
    <property type="evidence" value="ECO:0007669"/>
    <property type="project" value="TreeGrafter"/>
</dbReference>
<keyword evidence="7" id="KW-0963">Cytoplasm</keyword>
<keyword evidence="6" id="KW-0158">Chromosome</keyword>
<evidence type="ECO:0000256" key="4">
    <source>
        <dbReference type="ARBA" id="ARBA00005501"/>
    </source>
</evidence>
<evidence type="ECO:0000256" key="3">
    <source>
        <dbReference type="ARBA" id="ARBA00004629"/>
    </source>
</evidence>
<feature type="region of interest" description="Disordered" evidence="18">
    <location>
        <begin position="1"/>
        <end position="41"/>
    </location>
</feature>
<keyword evidence="20" id="KW-1185">Reference proteome</keyword>
<evidence type="ECO:0000256" key="14">
    <source>
        <dbReference type="ARBA" id="ARBA00023242"/>
    </source>
</evidence>
<evidence type="ECO:0000256" key="11">
    <source>
        <dbReference type="ARBA" id="ARBA00022829"/>
    </source>
</evidence>
<evidence type="ECO:0000256" key="16">
    <source>
        <dbReference type="ARBA" id="ARBA00023328"/>
    </source>
</evidence>
<evidence type="ECO:0000313" key="19">
    <source>
        <dbReference type="EMBL" id="SPO35258.1"/>
    </source>
</evidence>
<evidence type="ECO:0000256" key="12">
    <source>
        <dbReference type="ARBA" id="ARBA00022838"/>
    </source>
</evidence>